<organism evidence="3 4">
    <name type="scientific">Clostridium puniceum</name>
    <dbReference type="NCBI Taxonomy" id="29367"/>
    <lineage>
        <taxon>Bacteria</taxon>
        <taxon>Bacillati</taxon>
        <taxon>Bacillota</taxon>
        <taxon>Clostridia</taxon>
        <taxon>Eubacteriales</taxon>
        <taxon>Clostridiaceae</taxon>
        <taxon>Clostridium</taxon>
    </lineage>
</organism>
<dbReference type="InterPro" id="IPR010982">
    <property type="entry name" value="Lambda_DNA-bd_dom_sf"/>
</dbReference>
<proteinExistence type="predicted"/>
<dbReference type="Proteomes" id="UP000190890">
    <property type="component" value="Unassembled WGS sequence"/>
</dbReference>
<protein>
    <recommendedName>
        <fullName evidence="2">HTH cro/C1-type domain-containing protein</fullName>
    </recommendedName>
</protein>
<evidence type="ECO:0000313" key="3">
    <source>
        <dbReference type="EMBL" id="OOM75464.1"/>
    </source>
</evidence>
<reference evidence="3 4" key="1">
    <citation type="submission" date="2016-05" db="EMBL/GenBank/DDBJ databases">
        <title>Microbial solvent formation.</title>
        <authorList>
            <person name="Poehlein A."/>
            <person name="Montoya Solano J.D."/>
            <person name="Flitsch S."/>
            <person name="Krabben P."/>
            <person name="Duerre P."/>
            <person name="Daniel R."/>
        </authorList>
    </citation>
    <scope>NUCLEOTIDE SEQUENCE [LARGE SCALE GENOMIC DNA]</scope>
    <source>
        <strain evidence="3 4">DSM 2619</strain>
    </source>
</reference>
<evidence type="ECO:0000259" key="2">
    <source>
        <dbReference type="PROSITE" id="PS50943"/>
    </source>
</evidence>
<dbReference type="AlphaFoldDB" id="A0A1S8TCY6"/>
<dbReference type="InterPro" id="IPR001387">
    <property type="entry name" value="Cro/C1-type_HTH"/>
</dbReference>
<sequence length="264" mass="30995">MSLGENIKTERKKKKIKQSELAHELAVTVRTIQNYESGNRQPNIETIKKISDFLDVPLDELLNDESTSFSSILIAAILRMDYVKVDLPLDTDFANEREFIENGGNPEDYSFEIIRSHTEISINSLKKCIEENKELEIDEQLKLIDFWYDKRWEDDEIELEEFYHQNINRINKNPIISSKIKTLLYDGVTKNDTEKLVDLLEKYNFKINISSKNDESILSIYNNESPIITEFESKLLPIYNEIINKIDSYAKFIIEDELKKLKKD</sequence>
<dbReference type="GO" id="GO:0003677">
    <property type="term" value="F:DNA binding"/>
    <property type="evidence" value="ECO:0007669"/>
    <property type="project" value="UniProtKB-KW"/>
</dbReference>
<dbReference type="PROSITE" id="PS50943">
    <property type="entry name" value="HTH_CROC1"/>
    <property type="match status" value="1"/>
</dbReference>
<dbReference type="OrthoDB" id="6315255at2"/>
<dbReference type="PANTHER" id="PTHR46558:SF11">
    <property type="entry name" value="HTH-TYPE TRANSCRIPTIONAL REGULATOR XRE"/>
    <property type="match status" value="1"/>
</dbReference>
<feature type="domain" description="HTH cro/C1-type" evidence="2">
    <location>
        <begin position="7"/>
        <end position="61"/>
    </location>
</feature>
<accession>A0A1S8TCY6</accession>
<keyword evidence="4" id="KW-1185">Reference proteome</keyword>
<dbReference type="SUPFAM" id="SSF47413">
    <property type="entry name" value="lambda repressor-like DNA-binding domains"/>
    <property type="match status" value="1"/>
</dbReference>
<evidence type="ECO:0000256" key="1">
    <source>
        <dbReference type="ARBA" id="ARBA00023125"/>
    </source>
</evidence>
<dbReference type="PANTHER" id="PTHR46558">
    <property type="entry name" value="TRACRIPTIONAL REGULATORY PROTEIN-RELATED-RELATED"/>
    <property type="match status" value="1"/>
</dbReference>
<dbReference type="Pfam" id="PF01381">
    <property type="entry name" value="HTH_3"/>
    <property type="match status" value="1"/>
</dbReference>
<comment type="caution">
    <text evidence="3">The sequence shown here is derived from an EMBL/GenBank/DDBJ whole genome shotgun (WGS) entry which is preliminary data.</text>
</comment>
<evidence type="ECO:0000313" key="4">
    <source>
        <dbReference type="Proteomes" id="UP000190890"/>
    </source>
</evidence>
<dbReference type="CDD" id="cd00093">
    <property type="entry name" value="HTH_XRE"/>
    <property type="match status" value="1"/>
</dbReference>
<dbReference type="Gene3D" id="1.10.260.40">
    <property type="entry name" value="lambda repressor-like DNA-binding domains"/>
    <property type="match status" value="1"/>
</dbReference>
<gene>
    <name evidence="3" type="ORF">CLPUN_32750</name>
</gene>
<dbReference type="SMART" id="SM00530">
    <property type="entry name" value="HTH_XRE"/>
    <property type="match status" value="1"/>
</dbReference>
<dbReference type="RefSeq" id="WP_158078789.1">
    <property type="nucleotide sequence ID" value="NZ_LZZM01000185.1"/>
</dbReference>
<dbReference type="EMBL" id="LZZM01000185">
    <property type="protein sequence ID" value="OOM75464.1"/>
    <property type="molecule type" value="Genomic_DNA"/>
</dbReference>
<keyword evidence="1" id="KW-0238">DNA-binding</keyword>
<name>A0A1S8TCY6_9CLOT</name>
<dbReference type="STRING" id="29367.CLPUN_32750"/>